<keyword evidence="4" id="KW-0276">Fatty acid metabolism</keyword>
<dbReference type="PANTHER" id="PTHR43272:SF83">
    <property type="entry name" value="ACYL-COA SYNTHETASE LONG-CHAIN, ISOFORM J"/>
    <property type="match status" value="1"/>
</dbReference>
<dbReference type="Proteomes" id="UP000038045">
    <property type="component" value="Unplaced"/>
</dbReference>
<keyword evidence="5" id="KW-0067">ATP-binding</keyword>
<dbReference type="PROSITE" id="PS00455">
    <property type="entry name" value="AMP_BINDING"/>
    <property type="match status" value="1"/>
</dbReference>
<dbReference type="GO" id="GO:0005524">
    <property type="term" value="F:ATP binding"/>
    <property type="evidence" value="ECO:0007669"/>
    <property type="project" value="UniProtKB-KW"/>
</dbReference>
<dbReference type="GO" id="GO:0005811">
    <property type="term" value="C:lipid droplet"/>
    <property type="evidence" value="ECO:0007669"/>
    <property type="project" value="TreeGrafter"/>
</dbReference>
<dbReference type="GO" id="GO:0035336">
    <property type="term" value="P:long-chain fatty-acyl-CoA metabolic process"/>
    <property type="evidence" value="ECO:0007669"/>
    <property type="project" value="TreeGrafter"/>
</dbReference>
<proteinExistence type="inferred from homology"/>
<dbReference type="InterPro" id="IPR042099">
    <property type="entry name" value="ANL_N_sf"/>
</dbReference>
<feature type="domain" description="AMP-dependent synthetase/ligase" evidence="8">
    <location>
        <begin position="172"/>
        <end position="602"/>
    </location>
</feature>
<dbReference type="EC" id="6.2.1.3" evidence="6"/>
<evidence type="ECO:0000256" key="4">
    <source>
        <dbReference type="ARBA" id="ARBA00022832"/>
    </source>
</evidence>
<organism evidence="9 10">
    <name type="scientific">Parastrongyloides trichosuri</name>
    <name type="common">Possum-specific nematode worm</name>
    <dbReference type="NCBI Taxonomy" id="131310"/>
    <lineage>
        <taxon>Eukaryota</taxon>
        <taxon>Metazoa</taxon>
        <taxon>Ecdysozoa</taxon>
        <taxon>Nematoda</taxon>
        <taxon>Chromadorea</taxon>
        <taxon>Rhabditida</taxon>
        <taxon>Tylenchina</taxon>
        <taxon>Panagrolaimomorpha</taxon>
        <taxon>Strongyloidoidea</taxon>
        <taxon>Strongyloididae</taxon>
        <taxon>Parastrongyloides</taxon>
    </lineage>
</organism>
<comment type="catalytic activity">
    <reaction evidence="7">
        <text>a long-chain fatty acid + ATP + CoA = a long-chain fatty acyl-CoA + AMP + diphosphate</text>
        <dbReference type="Rhea" id="RHEA:15421"/>
        <dbReference type="ChEBI" id="CHEBI:30616"/>
        <dbReference type="ChEBI" id="CHEBI:33019"/>
        <dbReference type="ChEBI" id="CHEBI:57287"/>
        <dbReference type="ChEBI" id="CHEBI:57560"/>
        <dbReference type="ChEBI" id="CHEBI:83139"/>
        <dbReference type="ChEBI" id="CHEBI:456215"/>
        <dbReference type="EC" id="6.2.1.3"/>
    </reaction>
</comment>
<reference evidence="10" key="1">
    <citation type="submission" date="2017-02" db="UniProtKB">
        <authorList>
            <consortium name="WormBaseParasite"/>
        </authorList>
    </citation>
    <scope>IDENTIFICATION</scope>
</reference>
<evidence type="ECO:0000313" key="9">
    <source>
        <dbReference type="Proteomes" id="UP000038045"/>
    </source>
</evidence>
<evidence type="ECO:0000313" key="10">
    <source>
        <dbReference type="WBParaSite" id="PTRK_0000275700.1"/>
    </source>
</evidence>
<dbReference type="PANTHER" id="PTHR43272">
    <property type="entry name" value="LONG-CHAIN-FATTY-ACID--COA LIGASE"/>
    <property type="match status" value="1"/>
</dbReference>
<evidence type="ECO:0000256" key="6">
    <source>
        <dbReference type="ARBA" id="ARBA00026121"/>
    </source>
</evidence>
<dbReference type="Gene3D" id="3.40.50.12780">
    <property type="entry name" value="N-terminal domain of ligase-like"/>
    <property type="match status" value="1"/>
</dbReference>
<keyword evidence="3" id="KW-0547">Nucleotide-binding</keyword>
<evidence type="ECO:0000256" key="7">
    <source>
        <dbReference type="ARBA" id="ARBA00036813"/>
    </source>
</evidence>
<evidence type="ECO:0000256" key="5">
    <source>
        <dbReference type="ARBA" id="ARBA00022840"/>
    </source>
</evidence>
<name>A0A0N4Z6F0_PARTI</name>
<dbReference type="InterPro" id="IPR020845">
    <property type="entry name" value="AMP-binding_CS"/>
</dbReference>
<keyword evidence="9" id="KW-1185">Reference proteome</keyword>
<dbReference type="Pfam" id="PF00501">
    <property type="entry name" value="AMP-binding"/>
    <property type="match status" value="1"/>
</dbReference>
<evidence type="ECO:0000256" key="2">
    <source>
        <dbReference type="ARBA" id="ARBA00022598"/>
    </source>
</evidence>
<dbReference type="GO" id="GO:0005886">
    <property type="term" value="C:plasma membrane"/>
    <property type="evidence" value="ECO:0007669"/>
    <property type="project" value="TreeGrafter"/>
</dbReference>
<dbReference type="STRING" id="131310.A0A0N4Z6F0"/>
<dbReference type="InterPro" id="IPR000873">
    <property type="entry name" value="AMP-dep_synth/lig_dom"/>
</dbReference>
<dbReference type="GO" id="GO:0030182">
    <property type="term" value="P:neuron differentiation"/>
    <property type="evidence" value="ECO:0007669"/>
    <property type="project" value="TreeGrafter"/>
</dbReference>
<evidence type="ECO:0000259" key="8">
    <source>
        <dbReference type="Pfam" id="PF00501"/>
    </source>
</evidence>
<accession>A0A0N4Z6F0</accession>
<dbReference type="GO" id="GO:0005783">
    <property type="term" value="C:endoplasmic reticulum"/>
    <property type="evidence" value="ECO:0007669"/>
    <property type="project" value="TreeGrafter"/>
</dbReference>
<keyword evidence="4" id="KW-0443">Lipid metabolism</keyword>
<dbReference type="GO" id="GO:0004467">
    <property type="term" value="F:long-chain fatty acid-CoA ligase activity"/>
    <property type="evidence" value="ECO:0007669"/>
    <property type="project" value="UniProtKB-EC"/>
</dbReference>
<keyword evidence="2" id="KW-0436">Ligase</keyword>
<dbReference type="SUPFAM" id="SSF56801">
    <property type="entry name" value="Acetyl-CoA synthetase-like"/>
    <property type="match status" value="1"/>
</dbReference>
<sequence>MYHLQKVPSLLIRNYTLSRSLSVTPARYVVPDGHTPSVHEKFHDPHKILSHPQDLARPTISFHEKLILSTLRGCFLMSDVISYLPNKFMGKEKHFEILKNKPKAININPSNPAGPWRDPLTVNSDLVLSAYPGVLTAQDLWKRAIKKFGKLEFLGERKIKRIYIHKNREGVETQLVDFSDYKWKTYEEVDKEVTKIRKALYNMGFKKGDRILFFADTRPEWITCALACINSGIEIVTAYPTLGKRALKYILYDTKIKHIVSAENCFETLNELLADDIKIENLIYFKDKFRESSTKKNRPAPIHERKRIPKNILKQTDVIVPYDKLFDKAKNEIKLPYVKAKPEDLCIIMYTSGSTGTPKAAEITHQYIISNISGWKNKWNVPDNEKAYIAYLPLSHIMELIGEMYNISVGARLAFSSPLTLVTNGPKLKPGVLGDLVVSKPHFLPLVPMIMNRIKKAVDEKLLGSSVFKQNLFTMCYNRKLNKMAQGLGTPILDKIIFKNTSAVLGGNVERIAVGSAPLDVDVQRFIQVTMNTAVLQGYGLTECVAVSVCDMYNTSVGHCGSVTSCCELLLRPWEECNYYPTNKRPQGEILISGPGVIKRYFKNRNEDSFVDIDGKRWFCTGDIGEILEDGTLKIIDRKKGLKKLNNGEFISLAAVEGQLLTNQYVDQVCVVVDSKLDYCVALIVANKKNVEELGEKLGLKLSFEELVKHKGIRTVILYNIEETLENKLTKYEIPKKLILVTEPFTVENGLLTAAMKLKRIAIENKYKDLIKIIYKAPVEYGEIPHKKVIDSN</sequence>
<protein>
    <recommendedName>
        <fullName evidence="6">long-chain-fatty-acid--CoA ligase</fullName>
        <ecNumber evidence="6">6.2.1.3</ecNumber>
    </recommendedName>
</protein>
<comment type="similarity">
    <text evidence="1">Belongs to the ATP-dependent AMP-binding enzyme family.</text>
</comment>
<evidence type="ECO:0000256" key="1">
    <source>
        <dbReference type="ARBA" id="ARBA00006432"/>
    </source>
</evidence>
<evidence type="ECO:0000256" key="3">
    <source>
        <dbReference type="ARBA" id="ARBA00022741"/>
    </source>
</evidence>
<dbReference type="AlphaFoldDB" id="A0A0N4Z6F0"/>
<dbReference type="WBParaSite" id="PTRK_0000275700.1">
    <property type="protein sequence ID" value="PTRK_0000275700.1"/>
    <property type="gene ID" value="PTRK_0000275700"/>
</dbReference>